<dbReference type="EMBL" id="CQEJ01000021">
    <property type="protein sequence ID" value="CNL53047.1"/>
    <property type="molecule type" value="Genomic_DNA"/>
</dbReference>
<dbReference type="InterPro" id="IPR010090">
    <property type="entry name" value="Phage_tape_meas"/>
</dbReference>
<feature type="transmembrane region" description="Helical" evidence="2">
    <location>
        <begin position="537"/>
        <end position="558"/>
    </location>
</feature>
<feature type="transmembrane region" description="Helical" evidence="2">
    <location>
        <begin position="565"/>
        <end position="587"/>
    </location>
</feature>
<gene>
    <name evidence="4" type="ORF">ERS137965_03303</name>
</gene>
<reference evidence="4 5" key="1">
    <citation type="submission" date="2015-03" db="EMBL/GenBank/DDBJ databases">
        <authorList>
            <person name="Murphy D."/>
        </authorList>
    </citation>
    <scope>NUCLEOTIDE SEQUENCE [LARGE SCALE GENOMIC DNA]</scope>
    <source>
        <strain evidence="4 5">IP06005</strain>
    </source>
</reference>
<keyword evidence="2" id="KW-0812">Transmembrane</keyword>
<dbReference type="Proteomes" id="UP000041595">
    <property type="component" value="Unassembled WGS sequence"/>
</dbReference>
<feature type="transmembrane region" description="Helical" evidence="2">
    <location>
        <begin position="593"/>
        <end position="611"/>
    </location>
</feature>
<evidence type="ECO:0000313" key="4">
    <source>
        <dbReference type="EMBL" id="CNL53047.1"/>
    </source>
</evidence>
<sequence>MSNNLKLQVLLSAVDRASRPFKAIQAASKSLSGDIRHTQKILKNLNAQAGQIEGFRKTSAQLAVTHQALKKAKQQAAELAIQFRNTEKPTRAQVQVMEAVKRAASELQLNYNGLRLSVQRQRQALQQSGINTRTLSHDQLRLKTSINETTTSLNRQREALARNSQQQAKLNRISQRYQSGKVVAGNLAGAGAAGVGVATSGAVSGAAVLKPGYDFAQKNSELQAVLGLAKNSADMQALRTQARQLGDTTAASADDAAAAQIIIAKSGADKDSILAATPVTLNMSLANKKSMEENATLLMGVKSAFGLSNDKTAHIGDVISAAMNQTAANFAGLSDTLTYAAPVAKNAGISVEETAAMAGALADAKITGSMAGTGSRAVITRLQAPVGKAHDALDELGVNTADRKGNMRPLFTLLKEMQNSFEKNKLGTAQRAEYMKAIFGEEASSAAVLMEGAASGKLDRLTKMFQASDGKTAELLNIMQDNLGGDFKALQSAYAAVGTDLFDQQESSLRKLTQTTTHYVLQLDQWVQKNKGLSAGILKIVGIGVAVIGVLGAVGLVAWPVVMGINAIIAGASLLGTVFTAVAGGIITALGALTWPIVGIAVAIVAGALLIRQYWQPISAFFAGVVAGLKAIFAPLAELFAPLQPVFDWLGEKLQAAWHGFSELIAPVKSTQQSLDSCRNAGIEFGRALADALTAPLKVFNKLRAGIDWLLEKLGLLKSESADIEVNASKVNTGGYSPSGGLLSANYAPVTANGGDYTDQSQNHYQLDITIPPDQNRADAKNMIREVLEERERQRRAAARSRMNTD</sequence>
<keyword evidence="2" id="KW-1133">Transmembrane helix</keyword>
<dbReference type="NCBIfam" id="TIGR01760">
    <property type="entry name" value="tape_meas_TP901"/>
    <property type="match status" value="1"/>
</dbReference>
<feature type="domain" description="Phage tail tape measure protein" evidence="3">
    <location>
        <begin position="239"/>
        <end position="440"/>
    </location>
</feature>
<evidence type="ECO:0000313" key="5">
    <source>
        <dbReference type="Proteomes" id="UP000041595"/>
    </source>
</evidence>
<keyword evidence="2" id="KW-0472">Membrane</keyword>
<dbReference type="RefSeq" id="WP_042840375.1">
    <property type="nucleotide sequence ID" value="NZ_CQEJ01000021.1"/>
</dbReference>
<proteinExistence type="predicted"/>
<dbReference type="Pfam" id="PF10145">
    <property type="entry name" value="PhageMin_Tail"/>
    <property type="match status" value="1"/>
</dbReference>
<evidence type="ECO:0000259" key="3">
    <source>
        <dbReference type="Pfam" id="PF10145"/>
    </source>
</evidence>
<dbReference type="AlphaFoldDB" id="A0A0T9UMI3"/>
<dbReference type="eggNOG" id="COG5283">
    <property type="taxonomic scope" value="Bacteria"/>
</dbReference>
<evidence type="ECO:0000256" key="1">
    <source>
        <dbReference type="ARBA" id="ARBA00022612"/>
    </source>
</evidence>
<accession>A0A0T9UMI3</accession>
<dbReference type="PANTHER" id="PTHR37813">
    <property type="entry name" value="FELS-2 PROPHAGE PROTEIN"/>
    <property type="match status" value="1"/>
</dbReference>
<dbReference type="PANTHER" id="PTHR37813:SF1">
    <property type="entry name" value="FELS-2 PROPHAGE PROTEIN"/>
    <property type="match status" value="1"/>
</dbReference>
<evidence type="ECO:0000256" key="2">
    <source>
        <dbReference type="SAM" id="Phobius"/>
    </source>
</evidence>
<keyword evidence="1" id="KW-1188">Viral release from host cell</keyword>
<name>A0A0T9UMI3_YERAL</name>
<protein>
    <submittedName>
        <fullName evidence="4">Phage protein</fullName>
    </submittedName>
</protein>
<organism evidence="4 5">
    <name type="scientific">Yersinia aldovae</name>
    <dbReference type="NCBI Taxonomy" id="29483"/>
    <lineage>
        <taxon>Bacteria</taxon>
        <taxon>Pseudomonadati</taxon>
        <taxon>Pseudomonadota</taxon>
        <taxon>Gammaproteobacteria</taxon>
        <taxon>Enterobacterales</taxon>
        <taxon>Yersiniaceae</taxon>
        <taxon>Yersinia</taxon>
    </lineage>
</organism>
<feature type="transmembrane region" description="Helical" evidence="2">
    <location>
        <begin position="618"/>
        <end position="637"/>
    </location>
</feature>